<gene>
    <name evidence="2" type="ORF">Pfra01_001411500</name>
</gene>
<dbReference type="PANTHER" id="PTHR35450">
    <property type="entry name" value="REVERSE TRANSCRIPTASE DOMAIN-CONTAINING PROTEIN"/>
    <property type="match status" value="1"/>
</dbReference>
<reference evidence="2" key="1">
    <citation type="submission" date="2023-04" db="EMBL/GenBank/DDBJ databases">
        <title>Phytophthora fragariaefolia NBRC 109709.</title>
        <authorList>
            <person name="Ichikawa N."/>
            <person name="Sato H."/>
            <person name="Tonouchi N."/>
        </authorList>
    </citation>
    <scope>NUCLEOTIDE SEQUENCE</scope>
    <source>
        <strain evidence="2">NBRC 109709</strain>
    </source>
</reference>
<dbReference type="PROSITE" id="PS50878">
    <property type="entry name" value="RT_POL"/>
    <property type="match status" value="1"/>
</dbReference>
<dbReference type="InterPro" id="IPR000477">
    <property type="entry name" value="RT_dom"/>
</dbReference>
<evidence type="ECO:0000259" key="1">
    <source>
        <dbReference type="PROSITE" id="PS50878"/>
    </source>
</evidence>
<dbReference type="EMBL" id="BSXT01001466">
    <property type="protein sequence ID" value="GMF42716.1"/>
    <property type="molecule type" value="Genomic_DNA"/>
</dbReference>
<dbReference type="AlphaFoldDB" id="A0A9W6XP64"/>
<dbReference type="Proteomes" id="UP001165121">
    <property type="component" value="Unassembled WGS sequence"/>
</dbReference>
<evidence type="ECO:0000313" key="3">
    <source>
        <dbReference type="Proteomes" id="UP001165121"/>
    </source>
</evidence>
<organism evidence="2 3">
    <name type="scientific">Phytophthora fragariaefolia</name>
    <dbReference type="NCBI Taxonomy" id="1490495"/>
    <lineage>
        <taxon>Eukaryota</taxon>
        <taxon>Sar</taxon>
        <taxon>Stramenopiles</taxon>
        <taxon>Oomycota</taxon>
        <taxon>Peronosporomycetes</taxon>
        <taxon>Peronosporales</taxon>
        <taxon>Peronosporaceae</taxon>
        <taxon>Phytophthora</taxon>
    </lineage>
</organism>
<dbReference type="SUPFAM" id="SSF56672">
    <property type="entry name" value="DNA/RNA polymerases"/>
    <property type="match status" value="1"/>
</dbReference>
<dbReference type="OrthoDB" id="164397at2759"/>
<accession>A0A9W6XP64</accession>
<feature type="domain" description="Reverse transcriptase" evidence="1">
    <location>
        <begin position="1"/>
        <end position="240"/>
    </location>
</feature>
<comment type="caution">
    <text evidence="2">The sequence shown here is derived from an EMBL/GenBank/DDBJ whole genome shotgun (WGS) entry which is preliminary data.</text>
</comment>
<dbReference type="PANTHER" id="PTHR35450:SF2">
    <property type="entry name" value="REVERSE TRANSCRIPTASE DOMAIN-CONTAINING PROTEIN"/>
    <property type="match status" value="1"/>
</dbReference>
<dbReference type="InterPro" id="IPR043502">
    <property type="entry name" value="DNA/RNA_pol_sf"/>
</dbReference>
<name>A0A9W6XP64_9STRA</name>
<keyword evidence="3" id="KW-1185">Reference proteome</keyword>
<sequence length="247" mass="27125">MRESLQGASHAGWMLMGVMRPPPKGFRSVNGCGEHNFVASALIDQARRKHRELRVIWYDLKTAVGSVLHDLLWYVLESLGVPSELVGRCQGIYDDAAFVDGNTQDGPSAPVSLRVCVFQGCPLSPHLFTAVITPLLLALDRLHAAGVKLSGDDRLGVCAFADDLNIFSTSKIGIDQHHKLVTYFLTWTRLEANPSKFRSLSATRNSRCNLVSQDLRVTLGCETIPSLTLHEAYTYLGIGDGFDHAMS</sequence>
<dbReference type="Pfam" id="PF00078">
    <property type="entry name" value="RVT_1"/>
    <property type="match status" value="1"/>
</dbReference>
<proteinExistence type="predicted"/>
<protein>
    <submittedName>
        <fullName evidence="2">Unnamed protein product</fullName>
    </submittedName>
</protein>
<evidence type="ECO:0000313" key="2">
    <source>
        <dbReference type="EMBL" id="GMF42716.1"/>
    </source>
</evidence>